<evidence type="ECO:0000313" key="5">
    <source>
        <dbReference type="EMBL" id="GGB04466.1"/>
    </source>
</evidence>
<keyword evidence="3" id="KW-0804">Transcription</keyword>
<dbReference type="Pfam" id="PF07729">
    <property type="entry name" value="FCD"/>
    <property type="match status" value="1"/>
</dbReference>
<dbReference type="InterPro" id="IPR036388">
    <property type="entry name" value="WH-like_DNA-bd_sf"/>
</dbReference>
<dbReference type="InterPro" id="IPR008920">
    <property type="entry name" value="TF_FadR/GntR_C"/>
</dbReference>
<reference evidence="5" key="1">
    <citation type="journal article" date="2014" name="Int. J. Syst. Evol. Microbiol.">
        <title>Complete genome sequence of Corynebacterium casei LMG S-19264T (=DSM 44701T), isolated from a smear-ripened cheese.</title>
        <authorList>
            <consortium name="US DOE Joint Genome Institute (JGI-PGF)"/>
            <person name="Walter F."/>
            <person name="Albersmeier A."/>
            <person name="Kalinowski J."/>
            <person name="Ruckert C."/>
        </authorList>
    </citation>
    <scope>NUCLEOTIDE SEQUENCE</scope>
    <source>
        <strain evidence="5">CGMCC 1.15082</strain>
    </source>
</reference>
<dbReference type="Proteomes" id="UP000646478">
    <property type="component" value="Unassembled WGS sequence"/>
</dbReference>
<evidence type="ECO:0000256" key="3">
    <source>
        <dbReference type="ARBA" id="ARBA00023163"/>
    </source>
</evidence>
<dbReference type="PANTHER" id="PTHR43537">
    <property type="entry name" value="TRANSCRIPTIONAL REGULATOR, GNTR FAMILY"/>
    <property type="match status" value="1"/>
</dbReference>
<dbReference type="PROSITE" id="PS50949">
    <property type="entry name" value="HTH_GNTR"/>
    <property type="match status" value="1"/>
</dbReference>
<dbReference type="InterPro" id="IPR000524">
    <property type="entry name" value="Tscrpt_reg_HTH_GntR"/>
</dbReference>
<dbReference type="InterPro" id="IPR011711">
    <property type="entry name" value="GntR_C"/>
</dbReference>
<evidence type="ECO:0000256" key="1">
    <source>
        <dbReference type="ARBA" id="ARBA00023015"/>
    </source>
</evidence>
<dbReference type="EMBL" id="BMHH01000017">
    <property type="protein sequence ID" value="GGB04466.1"/>
    <property type="molecule type" value="Genomic_DNA"/>
</dbReference>
<dbReference type="GO" id="GO:0003700">
    <property type="term" value="F:DNA-binding transcription factor activity"/>
    <property type="evidence" value="ECO:0007669"/>
    <property type="project" value="InterPro"/>
</dbReference>
<dbReference type="SUPFAM" id="SSF46785">
    <property type="entry name" value="Winged helix' DNA-binding domain"/>
    <property type="match status" value="1"/>
</dbReference>
<gene>
    <name evidence="5" type="ORF">GCM10011491_35740</name>
</gene>
<protein>
    <submittedName>
        <fullName evidence="5">GntR family transcriptional regulator</fullName>
    </submittedName>
</protein>
<feature type="domain" description="HTH gntR-type" evidence="4">
    <location>
        <begin position="8"/>
        <end position="75"/>
    </location>
</feature>
<comment type="caution">
    <text evidence="5">The sequence shown here is derived from an EMBL/GenBank/DDBJ whole genome shotgun (WGS) entry which is preliminary data.</text>
</comment>
<dbReference type="Pfam" id="PF00392">
    <property type="entry name" value="GntR"/>
    <property type="match status" value="1"/>
</dbReference>
<evidence type="ECO:0000256" key="2">
    <source>
        <dbReference type="ARBA" id="ARBA00023125"/>
    </source>
</evidence>
<evidence type="ECO:0000259" key="4">
    <source>
        <dbReference type="PROSITE" id="PS50949"/>
    </source>
</evidence>
<dbReference type="Gene3D" id="1.20.120.530">
    <property type="entry name" value="GntR ligand-binding domain-like"/>
    <property type="match status" value="1"/>
</dbReference>
<name>A0A916SN17_9HYPH</name>
<keyword evidence="6" id="KW-1185">Reference proteome</keyword>
<organism evidence="5 6">
    <name type="scientific">Brucella endophytica</name>
    <dbReference type="NCBI Taxonomy" id="1963359"/>
    <lineage>
        <taxon>Bacteria</taxon>
        <taxon>Pseudomonadati</taxon>
        <taxon>Pseudomonadota</taxon>
        <taxon>Alphaproteobacteria</taxon>
        <taxon>Hyphomicrobiales</taxon>
        <taxon>Brucellaceae</taxon>
        <taxon>Brucella/Ochrobactrum group</taxon>
        <taxon>Brucella</taxon>
    </lineage>
</organism>
<dbReference type="GO" id="GO:0003677">
    <property type="term" value="F:DNA binding"/>
    <property type="evidence" value="ECO:0007669"/>
    <property type="project" value="UniProtKB-KW"/>
</dbReference>
<proteinExistence type="predicted"/>
<dbReference type="Gene3D" id="1.10.10.10">
    <property type="entry name" value="Winged helix-like DNA-binding domain superfamily/Winged helix DNA-binding domain"/>
    <property type="match status" value="1"/>
</dbReference>
<dbReference type="PANTHER" id="PTHR43537:SF49">
    <property type="entry name" value="TRANSCRIPTIONAL REGULATORY PROTEIN"/>
    <property type="match status" value="1"/>
</dbReference>
<accession>A0A916SN17</accession>
<keyword evidence="1" id="KW-0805">Transcription regulation</keyword>
<keyword evidence="2" id="KW-0238">DNA-binding</keyword>
<dbReference type="SMART" id="SM00895">
    <property type="entry name" value="FCD"/>
    <property type="match status" value="1"/>
</dbReference>
<dbReference type="InterPro" id="IPR036390">
    <property type="entry name" value="WH_DNA-bd_sf"/>
</dbReference>
<reference evidence="5" key="2">
    <citation type="submission" date="2020-09" db="EMBL/GenBank/DDBJ databases">
        <authorList>
            <person name="Sun Q."/>
            <person name="Zhou Y."/>
        </authorList>
    </citation>
    <scope>NUCLEOTIDE SEQUENCE</scope>
    <source>
        <strain evidence="5">CGMCC 1.15082</strain>
    </source>
</reference>
<evidence type="ECO:0000313" key="6">
    <source>
        <dbReference type="Proteomes" id="UP000646478"/>
    </source>
</evidence>
<dbReference type="SMART" id="SM00345">
    <property type="entry name" value="HTH_GNTR"/>
    <property type="match status" value="1"/>
</dbReference>
<dbReference type="AlphaFoldDB" id="A0A916SN17"/>
<dbReference type="SUPFAM" id="SSF48008">
    <property type="entry name" value="GntR ligand-binding domain-like"/>
    <property type="match status" value="1"/>
</dbReference>
<sequence length="230" mass="26675">MNDTTEKHGSWEAVYRDLQRKIISGVCHPRERLIEDEIMARTGATRHGVRRAFDELERVGLVIRQPNKGVHVRDYSVREVEELYEIRECLETQAARHFSKPASPEIVAALMKVATRHRDASRAQRFSEIFLLNNQFHEMLYAEAGNRRLAEAIQHYTFSTHPIRTRAFPNEEMREVAIKDHFAMIDAIRDGDSDRLAEIIRSHIARPKEFYLQATSFENSFVDGAVDEIV</sequence>
<dbReference type="RefSeq" id="WP_188825548.1">
    <property type="nucleotide sequence ID" value="NZ_BMHH01000017.1"/>
</dbReference>